<accession>A0AC61MXB0</accession>
<dbReference type="Proteomes" id="UP000595814">
    <property type="component" value="Chromosome"/>
</dbReference>
<sequence>MVIEKLDINLNYNLKKLENFLSKQELRLDKIDSVYVVYDEVGEIIASTGKYRNIIKLIAVDNRYRNRNITNMTISKIIEELFLEGYSNYFIFTIKKNVDLFNDFGFKIVSDTGEVVLLHRGKNDIYERLNKYEDVKKKIEKFIVGTIVMNANPFTKGHEFLVKKALEDVEKLLIFVVEENDSFFSFNDRLTMTKNALKNYENIFILPSTEYVISNSTFPTYFIKDISKIHKEYAKLDILIFKQYFIPYFNIQKRFIGKEKLDKSTEIYNNVMQELLKDIVEVKEVERKEINGEIISASSVRKYYKEGNFRKIKKIVPESTYKFLKDKYEK</sequence>
<gene>
    <name evidence="1" type="ORF">JFY71_00785</name>
</gene>
<keyword evidence="2" id="KW-1185">Reference proteome</keyword>
<evidence type="ECO:0000313" key="1">
    <source>
        <dbReference type="EMBL" id="QQK08103.1"/>
    </source>
</evidence>
<protein>
    <submittedName>
        <fullName evidence="1">Uncharacterized protein</fullName>
    </submittedName>
</protein>
<name>A0AC61MXB0_9FIRM</name>
<reference evidence="1 2" key="1">
    <citation type="journal article" date="2022" name="Int. J. Syst. Evol. Microbiol.">
        <title>Miniphocaeibacter halophilus sp. nov., an ammonium-tolerant acetate-producing bacterium isolated from a biogas system.</title>
        <authorList>
            <person name="Schnurer A."/>
            <person name="Singh A."/>
            <person name="Bi S."/>
            <person name="Qiao W."/>
            <person name="Westerholm M."/>
        </authorList>
    </citation>
    <scope>NUCLEOTIDE SEQUENCE [LARGE SCALE GENOMIC DNA]</scope>
    <source>
        <strain evidence="1 2">AMB_01</strain>
    </source>
</reference>
<organism evidence="1 2">
    <name type="scientific">Miniphocaeibacter halophilus</name>
    <dbReference type="NCBI Taxonomy" id="2931922"/>
    <lineage>
        <taxon>Bacteria</taxon>
        <taxon>Bacillati</taxon>
        <taxon>Bacillota</taxon>
        <taxon>Tissierellia</taxon>
        <taxon>Tissierellales</taxon>
        <taxon>Peptoniphilaceae</taxon>
        <taxon>Miniphocaeibacter</taxon>
    </lineage>
</organism>
<evidence type="ECO:0000313" key="2">
    <source>
        <dbReference type="Proteomes" id="UP000595814"/>
    </source>
</evidence>
<dbReference type="EMBL" id="CP066744">
    <property type="protein sequence ID" value="QQK08103.1"/>
    <property type="molecule type" value="Genomic_DNA"/>
</dbReference>
<proteinExistence type="predicted"/>